<feature type="transmembrane region" description="Helical" evidence="1">
    <location>
        <begin position="57"/>
        <end position="75"/>
    </location>
</feature>
<evidence type="ECO:0000313" key="4">
    <source>
        <dbReference type="EMBL" id="KXB04175.1"/>
    </source>
</evidence>
<dbReference type="GO" id="GO:0004190">
    <property type="term" value="F:aspartic-type endopeptidase activity"/>
    <property type="evidence" value="ECO:0007669"/>
    <property type="project" value="InterPro"/>
</dbReference>
<evidence type="ECO:0000256" key="1">
    <source>
        <dbReference type="SAM" id="Phobius"/>
    </source>
</evidence>
<evidence type="ECO:0000259" key="3">
    <source>
        <dbReference type="Pfam" id="PF06819"/>
    </source>
</evidence>
<dbReference type="PATRIC" id="fig|1698277.3.peg.590"/>
<dbReference type="AlphaFoldDB" id="A0A133VCL6"/>
<dbReference type="InterPro" id="IPR009639">
    <property type="entry name" value="Pept_A24A_C_arc"/>
</dbReference>
<dbReference type="EMBL" id="LHYB01000047">
    <property type="protein sequence ID" value="KXB04175.1"/>
    <property type="molecule type" value="Genomic_DNA"/>
</dbReference>
<keyword evidence="1" id="KW-1133">Transmembrane helix</keyword>
<organism evidence="4 5">
    <name type="scientific">candidate division MSBL1 archaeon SCGC-AAA261O19</name>
    <dbReference type="NCBI Taxonomy" id="1698277"/>
    <lineage>
        <taxon>Archaea</taxon>
        <taxon>Methanobacteriati</taxon>
        <taxon>Methanobacteriota</taxon>
        <taxon>candidate division MSBL1</taxon>
    </lineage>
</organism>
<accession>A0A133VCL6</accession>
<sequence length="259" mass="28403">MWLELIPAGLALGAVIIANYTDLKDRIIPNKLTFSLIGFGIVFYLAFGISSGEFVRAFYGVIGASIAFGIGYVMWLTGGWAGGDVKLFTALGALLPAYEAPYLAPPYSVNYPLFPLTILFNGIIAAIPFLLIYVAVSRAMGRGAFYETVKISELKEGMIPAEIIYEKNGKIKRYDSGYFGFLSRAFGTPEWDRQLANPDRAAGISRYYVGVLRRMVREGKLKDRIKIKKGMPFAPALGAGVFIGIFYGGLYWGLLTLLA</sequence>
<feature type="transmembrane region" description="Helical" evidence="1">
    <location>
        <begin position="116"/>
        <end position="136"/>
    </location>
</feature>
<dbReference type="Proteomes" id="UP000070076">
    <property type="component" value="Unassembled WGS sequence"/>
</dbReference>
<dbReference type="Pfam" id="PF01478">
    <property type="entry name" value="Peptidase_A24"/>
    <property type="match status" value="1"/>
</dbReference>
<feature type="domain" description="Prepilin type IV endopeptidase peptidase" evidence="2">
    <location>
        <begin position="12"/>
        <end position="128"/>
    </location>
</feature>
<evidence type="ECO:0000313" key="5">
    <source>
        <dbReference type="Proteomes" id="UP000070076"/>
    </source>
</evidence>
<comment type="caution">
    <text evidence="4">The sequence shown here is derived from an EMBL/GenBank/DDBJ whole genome shotgun (WGS) entry which is preliminary data.</text>
</comment>
<feature type="transmembrane region" description="Helical" evidence="1">
    <location>
        <begin position="233"/>
        <end position="254"/>
    </location>
</feature>
<reference evidence="4 5" key="1">
    <citation type="journal article" date="2016" name="Sci. Rep.">
        <title>Metabolic traits of an uncultured archaeal lineage -MSBL1- from brine pools of the Red Sea.</title>
        <authorList>
            <person name="Mwirichia R."/>
            <person name="Alam I."/>
            <person name="Rashid M."/>
            <person name="Vinu M."/>
            <person name="Ba-Alawi W."/>
            <person name="Anthony Kamau A."/>
            <person name="Kamanda Ngugi D."/>
            <person name="Goker M."/>
            <person name="Klenk H.P."/>
            <person name="Bajic V."/>
            <person name="Stingl U."/>
        </authorList>
    </citation>
    <scope>NUCLEOTIDE SEQUENCE [LARGE SCALE GENOMIC DNA]</scope>
    <source>
        <strain evidence="4">SCGC-AAA261O19</strain>
    </source>
</reference>
<keyword evidence="5" id="KW-1185">Reference proteome</keyword>
<dbReference type="InterPro" id="IPR000045">
    <property type="entry name" value="Prepilin_IV_endopep_pep"/>
</dbReference>
<proteinExistence type="predicted"/>
<gene>
    <name evidence="4" type="ORF">AKJ48_03275</name>
</gene>
<dbReference type="Pfam" id="PF06819">
    <property type="entry name" value="Arc_PepC"/>
    <property type="match status" value="1"/>
</dbReference>
<keyword evidence="1" id="KW-0812">Transmembrane</keyword>
<feature type="domain" description="Peptidase A24A-predicted C-terminal archaea" evidence="3">
    <location>
        <begin position="135"/>
        <end position="227"/>
    </location>
</feature>
<name>A0A133VCL6_9EURY</name>
<keyword evidence="1" id="KW-0472">Membrane</keyword>
<dbReference type="Gene3D" id="1.20.120.1220">
    <property type="match status" value="1"/>
</dbReference>
<protein>
    <recommendedName>
        <fullName evidence="6">Prepilin type IV endopeptidase peptidase domain-containing protein</fullName>
    </recommendedName>
</protein>
<feature type="transmembrane region" description="Helical" evidence="1">
    <location>
        <begin position="32"/>
        <end position="51"/>
    </location>
</feature>
<evidence type="ECO:0008006" key="6">
    <source>
        <dbReference type="Google" id="ProtNLM"/>
    </source>
</evidence>
<evidence type="ECO:0000259" key="2">
    <source>
        <dbReference type="Pfam" id="PF01478"/>
    </source>
</evidence>
<dbReference type="GO" id="GO:0016020">
    <property type="term" value="C:membrane"/>
    <property type="evidence" value="ECO:0007669"/>
    <property type="project" value="InterPro"/>
</dbReference>